<proteinExistence type="predicted"/>
<organism evidence="1 2">
    <name type="scientific">Cichorium intybus</name>
    <name type="common">Chicory</name>
    <dbReference type="NCBI Taxonomy" id="13427"/>
    <lineage>
        <taxon>Eukaryota</taxon>
        <taxon>Viridiplantae</taxon>
        <taxon>Streptophyta</taxon>
        <taxon>Embryophyta</taxon>
        <taxon>Tracheophyta</taxon>
        <taxon>Spermatophyta</taxon>
        <taxon>Magnoliopsida</taxon>
        <taxon>eudicotyledons</taxon>
        <taxon>Gunneridae</taxon>
        <taxon>Pentapetalae</taxon>
        <taxon>asterids</taxon>
        <taxon>campanulids</taxon>
        <taxon>Asterales</taxon>
        <taxon>Asteraceae</taxon>
        <taxon>Cichorioideae</taxon>
        <taxon>Cichorieae</taxon>
        <taxon>Cichoriinae</taxon>
        <taxon>Cichorium</taxon>
    </lineage>
</organism>
<name>A0ACB9BFL7_CICIN</name>
<accession>A0ACB9BFL7</accession>
<dbReference type="EMBL" id="CM042014">
    <property type="protein sequence ID" value="KAI3721041.1"/>
    <property type="molecule type" value="Genomic_DNA"/>
</dbReference>
<gene>
    <name evidence="1" type="ORF">L2E82_32044</name>
</gene>
<evidence type="ECO:0000313" key="1">
    <source>
        <dbReference type="EMBL" id="KAI3721041.1"/>
    </source>
</evidence>
<keyword evidence="2" id="KW-1185">Reference proteome</keyword>
<protein>
    <submittedName>
        <fullName evidence="1">Uncharacterized protein</fullName>
    </submittedName>
</protein>
<reference evidence="2" key="1">
    <citation type="journal article" date="2022" name="Mol. Ecol. Resour.">
        <title>The genomes of chicory, endive, great burdock and yacon provide insights into Asteraceae palaeo-polyploidization history and plant inulin production.</title>
        <authorList>
            <person name="Fan W."/>
            <person name="Wang S."/>
            <person name="Wang H."/>
            <person name="Wang A."/>
            <person name="Jiang F."/>
            <person name="Liu H."/>
            <person name="Zhao H."/>
            <person name="Xu D."/>
            <person name="Zhang Y."/>
        </authorList>
    </citation>
    <scope>NUCLEOTIDE SEQUENCE [LARGE SCALE GENOMIC DNA]</scope>
    <source>
        <strain evidence="2">cv. Punajuju</strain>
    </source>
</reference>
<dbReference type="Proteomes" id="UP001055811">
    <property type="component" value="Linkage Group LG06"/>
</dbReference>
<sequence>MSNRRPAGSKSKYYNQSTSFHKSSISPHVRFLTSVPVNVSSSSSQKHIHQILTDEAFLDRACYLKPKSSPLINQNFSMDNSVLSQPDFQTFFREWVTQLELYLNQLLHLIQSPDQQDESNHKQLVCRVMAHYHEYFLAKARVLSRNVFLVLSAPWFSSYERTFLWVAGFKPGLALNIVKICGLELTFDQADRMEKLMMETKNNESAIAERLARLEQEVMAPSMLALARMGGREVNGMVNEADTAVEILAGHMEFLVTCADYLREKTVAKVVEILTTTQTVRFLAAMTQVLLRIRRWGQLRETENHGDANISSG</sequence>
<evidence type="ECO:0000313" key="2">
    <source>
        <dbReference type="Proteomes" id="UP001055811"/>
    </source>
</evidence>
<comment type="caution">
    <text evidence="1">The sequence shown here is derived from an EMBL/GenBank/DDBJ whole genome shotgun (WGS) entry which is preliminary data.</text>
</comment>
<reference evidence="1 2" key="2">
    <citation type="journal article" date="2022" name="Mol. Ecol. Resour.">
        <title>The genomes of chicory, endive, great burdock and yacon provide insights into Asteraceae paleo-polyploidization history and plant inulin production.</title>
        <authorList>
            <person name="Fan W."/>
            <person name="Wang S."/>
            <person name="Wang H."/>
            <person name="Wang A."/>
            <person name="Jiang F."/>
            <person name="Liu H."/>
            <person name="Zhao H."/>
            <person name="Xu D."/>
            <person name="Zhang Y."/>
        </authorList>
    </citation>
    <scope>NUCLEOTIDE SEQUENCE [LARGE SCALE GENOMIC DNA]</scope>
    <source>
        <strain evidence="2">cv. Punajuju</strain>
        <tissue evidence="1">Leaves</tissue>
    </source>
</reference>